<accession>A0A6P2C079</accession>
<reference evidence="2 3" key="1">
    <citation type="submission" date="2018-11" db="EMBL/GenBank/DDBJ databases">
        <title>Trebonia kvetii gen.nov., sp.nov., a novel acidophilic actinobacterium, and proposal of the new actinobacterial family Treboniaceae fam. nov.</title>
        <authorList>
            <person name="Rapoport D."/>
            <person name="Sagova-Mareckova M."/>
            <person name="Sedlacek I."/>
            <person name="Provaznik J."/>
            <person name="Kralova S."/>
            <person name="Pavlinic D."/>
            <person name="Benes V."/>
            <person name="Kopecky J."/>
        </authorList>
    </citation>
    <scope>NUCLEOTIDE SEQUENCE [LARGE SCALE GENOMIC DNA]</scope>
    <source>
        <strain evidence="2 3">15Tr583</strain>
    </source>
</reference>
<comment type="caution">
    <text evidence="2">The sequence shown here is derived from an EMBL/GenBank/DDBJ whole genome shotgun (WGS) entry which is preliminary data.</text>
</comment>
<organism evidence="2 3">
    <name type="scientific">Trebonia kvetii</name>
    <dbReference type="NCBI Taxonomy" id="2480626"/>
    <lineage>
        <taxon>Bacteria</taxon>
        <taxon>Bacillati</taxon>
        <taxon>Actinomycetota</taxon>
        <taxon>Actinomycetes</taxon>
        <taxon>Streptosporangiales</taxon>
        <taxon>Treboniaceae</taxon>
        <taxon>Trebonia</taxon>
    </lineage>
</organism>
<evidence type="ECO:0000256" key="1">
    <source>
        <dbReference type="SAM" id="SignalP"/>
    </source>
</evidence>
<evidence type="ECO:0000313" key="3">
    <source>
        <dbReference type="Proteomes" id="UP000460272"/>
    </source>
</evidence>
<protein>
    <recommendedName>
        <fullName evidence="4">Ig-like domain-containing protein</fullName>
    </recommendedName>
</protein>
<dbReference type="RefSeq" id="WP_145853756.1">
    <property type="nucleotide sequence ID" value="NZ_RPFW01000003.1"/>
</dbReference>
<feature type="signal peptide" evidence="1">
    <location>
        <begin position="1"/>
        <end position="25"/>
    </location>
</feature>
<dbReference type="PROSITE" id="PS51257">
    <property type="entry name" value="PROKAR_LIPOPROTEIN"/>
    <property type="match status" value="1"/>
</dbReference>
<proteinExistence type="predicted"/>
<sequence>MRKIVMSGLAAATAALLGCAVPAMAGTGTARTSGTVTATAGGKSAETAFLKAISAYPATSAAGRIASSLERLSAARPQASSSSMDVTVGTGVSCASPTACLTVGGHEVSSTNSSSITPFAARLHAGTWKVVPVKAPKGSKFALLTGVSCRAATSCLVLGEAATGSFPGLAPFALAWNGSTLTPVAAPPLPAHTFGQVGPVSCVAVNSCVAIGSGMNETTSAGVQIIWTWNGTKWARTTVPDADPNTEMDFSGLHCFSLTSCVVTGSSLATTSSTGTSTPVAAAWNGKAFADLQATLPAGVSDPMFSGLSCVTAHSCVVVGSGNTSSTGAASLAFAEVWNGKTWAVTKWSGPKGDSIAELVGVSCTSAVRCIAVGDHGTAKTGAPAALAWTGSKWTVLKVAGPGAGKAAVFVSISCPVGGKCVATGLMGKADLSTATAIAGYWNGSTWKYGPMLPAAA</sequence>
<feature type="chain" id="PRO_5027064697" description="Ig-like domain-containing protein" evidence="1">
    <location>
        <begin position="26"/>
        <end position="457"/>
    </location>
</feature>
<keyword evidence="1" id="KW-0732">Signal</keyword>
<dbReference type="OrthoDB" id="4847885at2"/>
<evidence type="ECO:0000313" key="2">
    <source>
        <dbReference type="EMBL" id="TVZ03886.1"/>
    </source>
</evidence>
<name>A0A6P2C079_9ACTN</name>
<dbReference type="AlphaFoldDB" id="A0A6P2C079"/>
<dbReference type="Proteomes" id="UP000460272">
    <property type="component" value="Unassembled WGS sequence"/>
</dbReference>
<dbReference type="EMBL" id="RPFW01000003">
    <property type="protein sequence ID" value="TVZ03886.1"/>
    <property type="molecule type" value="Genomic_DNA"/>
</dbReference>
<evidence type="ECO:0008006" key="4">
    <source>
        <dbReference type="Google" id="ProtNLM"/>
    </source>
</evidence>
<gene>
    <name evidence="2" type="ORF">EAS64_15710</name>
</gene>
<keyword evidence="3" id="KW-1185">Reference proteome</keyword>